<accession>A0A6C0CL00</accession>
<reference evidence="3" key="1">
    <citation type="journal article" date="2020" name="Nature">
        <title>Giant virus diversity and host interactions through global metagenomics.</title>
        <authorList>
            <person name="Schulz F."/>
            <person name="Roux S."/>
            <person name="Paez-Espino D."/>
            <person name="Jungbluth S."/>
            <person name="Walsh D.A."/>
            <person name="Denef V.J."/>
            <person name="McMahon K.D."/>
            <person name="Konstantinidis K.T."/>
            <person name="Eloe-Fadrosh E.A."/>
            <person name="Kyrpides N.C."/>
            <person name="Woyke T."/>
        </authorList>
    </citation>
    <scope>NUCLEOTIDE SEQUENCE</scope>
    <source>
        <strain evidence="3">GVMAG-M-3300021185-45</strain>
    </source>
</reference>
<dbReference type="GO" id="GO:0016887">
    <property type="term" value="F:ATP hydrolysis activity"/>
    <property type="evidence" value="ECO:0007669"/>
    <property type="project" value="InterPro"/>
</dbReference>
<protein>
    <recommendedName>
        <fullName evidence="2">AAA+ ATPase domain-containing protein</fullName>
    </recommendedName>
</protein>
<organism evidence="3">
    <name type="scientific">viral metagenome</name>
    <dbReference type="NCBI Taxonomy" id="1070528"/>
    <lineage>
        <taxon>unclassified sequences</taxon>
        <taxon>metagenomes</taxon>
        <taxon>organismal metagenomes</taxon>
    </lineage>
</organism>
<dbReference type="SMART" id="SM00382">
    <property type="entry name" value="AAA"/>
    <property type="match status" value="1"/>
</dbReference>
<dbReference type="InterPro" id="IPR003960">
    <property type="entry name" value="ATPase_AAA_CS"/>
</dbReference>
<dbReference type="PROSITE" id="PS00674">
    <property type="entry name" value="AAA"/>
    <property type="match status" value="1"/>
</dbReference>
<sequence>MSINYCNTSEYTHLESFTKDSTTNKVLKEDIGQAIQLYNNAKFYLQAAELQGALVSYSCAAILLDSIRRNLENLSESKSTPPPLERGVSSVTPENSPRQSDTQDTQESGITDQDSVDTTYLSTDEINNPALKECEKMLNCSLNAVEELQNKVKSLGGSSNKKDDEEEKDWDKICVKHNPLTFKKGSANCLFYNDVIGLNKEKKMIESSLIYPLVYPNLYPKASKGILIYGPPGTGKTYIVKAAVNELQIIDPNVGVLFFAPSPGDLKGKYVGETEKRIEEVFHCASDAACRYETTDCVETKKKYISIIFMDEMDAIGPNRDRDTTGLAANSVNTLLQMMDGINSFQNVCVVAATNYPWNLDDAILRRFDTQVLVDVPSENDLFNLMKYDMKNYIKLEADKTKFSYCEGKTGDKKEENKKTLCQLECERKTVIDLYNTPPYDKVKIDFFEEIKEKQNIISAIADNLKAINFSNSDLSRLMKAAGTNAGELAIQSNLFYSTKLIDDYNTDKFISCLARFRDENVGIEKSIEIIASFLNNNDLGDDFYQAKKPKYAYIIGANNYCYVNIKCLLYKNNTIILNDPMLNNIYIKFCPLKELPNLKNGNWMKDKKENWRNLYKKNILGYATKREVTNPMDIKEADFYVEKTVLDTLDIIITSNLNFIQTSGQTTSAILLPKSTDLITSVLEPIYNLYKNIDTKYKQFNESIQGSGNTWLATNYEINMQGEQTLDTPIYNITQDNKADINFLSDNLKKIIKKGDDIKANILVKKYFTDIRFHNLDFYNYLLLESITDQNEEAGGRRKLYQDYENIFSPVEGKKDITSISIQSINITEPNNSINSLINTGKITYITLTKKSKGIGSDKGSFTETLLYDLTEPQDPKYLISVDEFEGLIENKDIYKSLNYNNTNTLPNPNLLSSIDGPDSTPERGDAAADAAAASAASAASAAAPAAAEPNTKNYLSISKEFFEIIFKDTFEIKSGFFDPYTLTNVEFCNSEIQKMTQLYINDVINLFNFNKKSGFNSDFDSEKLLKMYLNMLCITPDNVGNDNDTIIINNIALRVYDNFKLSSDITKQEYYILGQKQENPQLEQQLGQEDPPVVDIANFLNDPNANSSTIRRRRTDTGRTGGKGNKKNKYLTNKSLKSKNYYEKRRKPKNKTFKSNITYGGVKTEILSDMLEEDLTENDLNNNINSNITYGGVKTIEASDMPGSDEYKRFIIFCISNVYKPQTSNNMIDKEIFLETKFDLKELKVIVRTGGFVDLFNVTYNGFKYLSDSFKGLWESGAKALEKEKADSFLQNLNNIKEKKQYVARLFKEIYAIGFLIDTEGMTRSLGEVELTREELGKKGTIEDSNIKSASIMWAKCDKLGNIIKTQYKAFLTICQVPAVNAFIINSTAVSAVLSALWTGLSASSYTFSAYFILQLLMQIRESLSGEVVAEDIIDNIFFSQLYTLIFDVGFLNVETFESNPIQLLVESIEENYKNSYNWLMRFIPGARGRQSIAGDDKIIKSKINTLNNPLSMYLFVSDEILAQGWLSNEGLGQDENGNPVKFTDVYTVINYNDNPDTRSDIKNKLKNINIPLSSFYYALSVVKSTYNPETGKMLKEYYADKAKFMKDYEAKLKKQN</sequence>
<dbReference type="InterPro" id="IPR050168">
    <property type="entry name" value="AAA_ATPase_domain"/>
</dbReference>
<dbReference type="InterPro" id="IPR027417">
    <property type="entry name" value="P-loop_NTPase"/>
</dbReference>
<evidence type="ECO:0000256" key="1">
    <source>
        <dbReference type="SAM" id="MobiDB-lite"/>
    </source>
</evidence>
<dbReference type="InterPro" id="IPR003959">
    <property type="entry name" value="ATPase_AAA_core"/>
</dbReference>
<evidence type="ECO:0000259" key="2">
    <source>
        <dbReference type="SMART" id="SM00382"/>
    </source>
</evidence>
<feature type="region of interest" description="Disordered" evidence="1">
    <location>
        <begin position="1107"/>
        <end position="1132"/>
    </location>
</feature>
<dbReference type="PANTHER" id="PTHR23077">
    <property type="entry name" value="AAA-FAMILY ATPASE"/>
    <property type="match status" value="1"/>
</dbReference>
<feature type="compositionally biased region" description="Polar residues" evidence="1">
    <location>
        <begin position="89"/>
        <end position="119"/>
    </location>
</feature>
<feature type="region of interest" description="Disordered" evidence="1">
    <location>
        <begin position="910"/>
        <end position="929"/>
    </location>
</feature>
<dbReference type="SUPFAM" id="SSF52540">
    <property type="entry name" value="P-loop containing nucleoside triphosphate hydrolases"/>
    <property type="match status" value="1"/>
</dbReference>
<dbReference type="EMBL" id="MN739426">
    <property type="protein sequence ID" value="QHT04314.1"/>
    <property type="molecule type" value="Genomic_DNA"/>
</dbReference>
<dbReference type="GO" id="GO:0005524">
    <property type="term" value="F:ATP binding"/>
    <property type="evidence" value="ECO:0007669"/>
    <property type="project" value="InterPro"/>
</dbReference>
<proteinExistence type="predicted"/>
<dbReference type="InterPro" id="IPR003593">
    <property type="entry name" value="AAA+_ATPase"/>
</dbReference>
<evidence type="ECO:0000313" key="3">
    <source>
        <dbReference type="EMBL" id="QHT04314.1"/>
    </source>
</evidence>
<feature type="domain" description="AAA+ ATPase" evidence="2">
    <location>
        <begin position="222"/>
        <end position="378"/>
    </location>
</feature>
<name>A0A6C0CL00_9ZZZZ</name>
<dbReference type="Pfam" id="PF00004">
    <property type="entry name" value="AAA"/>
    <property type="match status" value="1"/>
</dbReference>
<feature type="region of interest" description="Disordered" evidence="1">
    <location>
        <begin position="74"/>
        <end position="119"/>
    </location>
</feature>
<dbReference type="Gene3D" id="3.40.50.300">
    <property type="entry name" value="P-loop containing nucleotide triphosphate hydrolases"/>
    <property type="match status" value="1"/>
</dbReference>